<dbReference type="Gene3D" id="1.10.418.30">
    <property type="entry name" value="Ncd80 complex, Ncd80 subunit"/>
    <property type="match status" value="1"/>
</dbReference>
<dbReference type="GeneID" id="30030485"/>
<evidence type="ECO:0000256" key="13">
    <source>
        <dbReference type="SAM" id="MobiDB-lite"/>
    </source>
</evidence>
<evidence type="ECO:0000259" key="14">
    <source>
        <dbReference type="Pfam" id="PF03801"/>
    </source>
</evidence>
<name>A0A1A0HB61_9ASCO</name>
<evidence type="ECO:0000256" key="4">
    <source>
        <dbReference type="ARBA" id="ARBA00022618"/>
    </source>
</evidence>
<evidence type="ECO:0000256" key="12">
    <source>
        <dbReference type="SAM" id="Coils"/>
    </source>
</evidence>
<gene>
    <name evidence="15" type="ORF">METBIDRAFT_42191</name>
</gene>
<evidence type="ECO:0000256" key="3">
    <source>
        <dbReference type="ARBA" id="ARBA00022454"/>
    </source>
</evidence>
<evidence type="ECO:0000256" key="7">
    <source>
        <dbReference type="ARBA" id="ARBA00023054"/>
    </source>
</evidence>
<dbReference type="STRING" id="869754.A0A1A0HB61"/>
<keyword evidence="16" id="KW-1185">Reference proteome</keyword>
<evidence type="ECO:0000256" key="5">
    <source>
        <dbReference type="ARBA" id="ARBA00022776"/>
    </source>
</evidence>
<dbReference type="InterPro" id="IPR005550">
    <property type="entry name" value="Kinetochore_Ndc80"/>
</dbReference>
<proteinExistence type="inferred from homology"/>
<dbReference type="FunFam" id="1.10.418.30:FF:000001">
    <property type="entry name" value="Probable kinetochore protein ndc80"/>
    <property type="match status" value="1"/>
</dbReference>
<dbReference type="Proteomes" id="UP000092555">
    <property type="component" value="Unassembled WGS sequence"/>
</dbReference>
<keyword evidence="9 11" id="KW-0131">Cell cycle</keyword>
<evidence type="ECO:0000256" key="8">
    <source>
        <dbReference type="ARBA" id="ARBA00023242"/>
    </source>
</evidence>
<dbReference type="PANTHER" id="PTHR10643">
    <property type="entry name" value="KINETOCHORE PROTEIN NDC80"/>
    <property type="match status" value="1"/>
</dbReference>
<sequence>MSEPHHPPLAAQLLRKAQRLSLSGARHHVPESLKRRLTLLLTPAQNKRLSVVGGSGPASLQAGSNGPTLDSSQHAGATPQTGAQRRADLRPLRDKNYQGLVLKEIYDFCIGNRFELQTGHAITLKTLRQPTQKDFVLLFQFLYGKLDPLHRFTRSVESEVFILLKILRYPYLDGINRSSISAVGGQNWPVFLGMLYWLVKVNLHMLGLQDSALIAPDDVFDNVFIRYILLSYTAFIEQKEDYSDYYNDMKREFDAARSHLSKQADEKRLACAALAGQFETVNAQFSEAEEAQEKSKALENDLRQFSEYMHKVKQRQAQWKTILDQVEGDISSAALRLVDLEAQKKAYEEAIQEKGFSINEIDQLNLERDKISRFYDTVSNRIEDLKDILAQKESDIYQTLQSLQSFVSQYNAMTSRIPSREGDGYELIINSDLIGDGSLAIEPDAVLNKIVRLEKIKLLEMRSELKQELLRVQGETIRLIESVDQMSEKIFEQQEEIETVETGVAKFKDTQDEIYETMVSDSAIRSAQSEKLERDLQAMRIHANKGVIELETRNKELKIMLKESRYGLQQEREQLHETVVAMLQDVISFKMNIQEKLEDLEVSTLEELERELRMQQDRDSL</sequence>
<dbReference type="GO" id="GO:0005634">
    <property type="term" value="C:nucleus"/>
    <property type="evidence" value="ECO:0007669"/>
    <property type="project" value="UniProtKB-SubCell"/>
</dbReference>
<dbReference type="AlphaFoldDB" id="A0A1A0HB61"/>
<dbReference type="OrthoDB" id="7459479at2759"/>
<dbReference type="InterPro" id="IPR038273">
    <property type="entry name" value="Ndc80_sf"/>
</dbReference>
<keyword evidence="10 11" id="KW-0137">Centromere</keyword>
<keyword evidence="7 12" id="KW-0175">Coiled coil</keyword>
<dbReference type="InterPro" id="IPR055260">
    <property type="entry name" value="Ndc80_CH"/>
</dbReference>
<keyword evidence="5 11" id="KW-0498">Mitosis</keyword>
<comment type="similarity">
    <text evidence="1 11">Belongs to the NDC80/HEC1 family.</text>
</comment>
<comment type="subcellular location">
    <subcellularLocation>
        <location evidence="11">Chromosome</location>
        <location evidence="11">Centromere</location>
        <location evidence="11">Kinetochore</location>
    </subcellularLocation>
    <subcellularLocation>
        <location evidence="11">Nucleus</location>
    </subcellularLocation>
</comment>
<keyword evidence="4 11" id="KW-0132">Cell division</keyword>
<keyword evidence="6 11" id="KW-0995">Kinetochore</keyword>
<dbReference type="RefSeq" id="XP_018711638.1">
    <property type="nucleotide sequence ID" value="XM_018857509.1"/>
</dbReference>
<feature type="region of interest" description="Disordered" evidence="13">
    <location>
        <begin position="50"/>
        <end position="89"/>
    </location>
</feature>
<keyword evidence="3 11" id="KW-0158">Chromosome</keyword>
<protein>
    <recommendedName>
        <fullName evidence="11">Kinetochore protein NDC80</fullName>
    </recommendedName>
</protein>
<evidence type="ECO:0000313" key="16">
    <source>
        <dbReference type="Proteomes" id="UP000092555"/>
    </source>
</evidence>
<feature type="coiled-coil region" evidence="12">
    <location>
        <begin position="281"/>
        <end position="350"/>
    </location>
</feature>
<comment type="subunit">
    <text evidence="2">Component of the NDC80 complex, which consists of NDC80, NUF2, SPC24 and SPC25.</text>
</comment>
<dbReference type="EMBL" id="LXTC01000003">
    <property type="protein sequence ID" value="OBA21128.1"/>
    <property type="molecule type" value="Genomic_DNA"/>
</dbReference>
<evidence type="ECO:0000256" key="11">
    <source>
        <dbReference type="RuleBase" id="RU368072"/>
    </source>
</evidence>
<reference evidence="15 16" key="1">
    <citation type="submission" date="2016-05" db="EMBL/GenBank/DDBJ databases">
        <title>Comparative genomics of biotechnologically important yeasts.</title>
        <authorList>
            <consortium name="DOE Joint Genome Institute"/>
            <person name="Riley R."/>
            <person name="Haridas S."/>
            <person name="Wolfe K.H."/>
            <person name="Lopes M.R."/>
            <person name="Hittinger C.T."/>
            <person name="Goker M."/>
            <person name="Salamov A."/>
            <person name="Wisecaver J."/>
            <person name="Long T.M."/>
            <person name="Aerts A.L."/>
            <person name="Barry K."/>
            <person name="Choi C."/>
            <person name="Clum A."/>
            <person name="Coughlan A.Y."/>
            <person name="Deshpande S."/>
            <person name="Douglass A.P."/>
            <person name="Hanson S.J."/>
            <person name="Klenk H.-P."/>
            <person name="LaButti K."/>
            <person name="Lapidus A."/>
            <person name="Lindquist E."/>
            <person name="Lipzen A."/>
            <person name="Meier-kolthoff J.P."/>
            <person name="Ohm R.A."/>
            <person name="Otillar R.P."/>
            <person name="Pangilinan J."/>
            <person name="Peng Y."/>
            <person name="Rokas A."/>
            <person name="Rosa C.A."/>
            <person name="Scheuner C."/>
            <person name="Sibirny A.A."/>
            <person name="Slot J.C."/>
            <person name="Stielow J.B."/>
            <person name="Sun H."/>
            <person name="Kurtzman C.P."/>
            <person name="Blackwell M."/>
            <person name="Grigoriev I.V."/>
            <person name="Jeffries T.W."/>
        </authorList>
    </citation>
    <scope>NUCLEOTIDE SEQUENCE [LARGE SCALE GENOMIC DNA]</scope>
    <source>
        <strain evidence="15 16">NRRL YB-4993</strain>
    </source>
</reference>
<evidence type="ECO:0000256" key="1">
    <source>
        <dbReference type="ARBA" id="ARBA00007050"/>
    </source>
</evidence>
<accession>A0A1A0HB61</accession>
<dbReference type="PANTHER" id="PTHR10643:SF2">
    <property type="entry name" value="KINETOCHORE PROTEIN NDC80 HOMOLOG"/>
    <property type="match status" value="1"/>
</dbReference>
<evidence type="ECO:0000313" key="15">
    <source>
        <dbReference type="EMBL" id="OBA21128.1"/>
    </source>
</evidence>
<dbReference type="Pfam" id="PF03801">
    <property type="entry name" value="Ndc80_HEC"/>
    <property type="match status" value="1"/>
</dbReference>
<evidence type="ECO:0000256" key="9">
    <source>
        <dbReference type="ARBA" id="ARBA00023306"/>
    </source>
</evidence>
<keyword evidence="8 11" id="KW-0539">Nucleus</keyword>
<evidence type="ECO:0000256" key="6">
    <source>
        <dbReference type="ARBA" id="ARBA00022838"/>
    </source>
</evidence>
<dbReference type="GO" id="GO:0051301">
    <property type="term" value="P:cell division"/>
    <property type="evidence" value="ECO:0007669"/>
    <property type="project" value="UniProtKB-UniRule"/>
</dbReference>
<comment type="caution">
    <text evidence="15">The sequence shown here is derived from an EMBL/GenBank/DDBJ whole genome shotgun (WGS) entry which is preliminary data.</text>
</comment>
<evidence type="ECO:0000256" key="2">
    <source>
        <dbReference type="ARBA" id="ARBA00011562"/>
    </source>
</evidence>
<feature type="compositionally biased region" description="Polar residues" evidence="13">
    <location>
        <begin position="61"/>
        <end position="83"/>
    </location>
</feature>
<dbReference type="GO" id="GO:0051315">
    <property type="term" value="P:attachment of mitotic spindle microtubules to kinetochore"/>
    <property type="evidence" value="ECO:0007669"/>
    <property type="project" value="UniProtKB-UniRule"/>
</dbReference>
<feature type="domain" description="Kinetochore protein Ndc80 CH" evidence="14">
    <location>
        <begin position="72"/>
        <end position="202"/>
    </location>
</feature>
<dbReference type="GO" id="GO:0031262">
    <property type="term" value="C:Ndc80 complex"/>
    <property type="evidence" value="ECO:0007669"/>
    <property type="project" value="UniProtKB-UniRule"/>
</dbReference>
<organism evidence="15 16">
    <name type="scientific">Metschnikowia bicuspidata var. bicuspidata NRRL YB-4993</name>
    <dbReference type="NCBI Taxonomy" id="869754"/>
    <lineage>
        <taxon>Eukaryota</taxon>
        <taxon>Fungi</taxon>
        <taxon>Dikarya</taxon>
        <taxon>Ascomycota</taxon>
        <taxon>Saccharomycotina</taxon>
        <taxon>Pichiomycetes</taxon>
        <taxon>Metschnikowiaceae</taxon>
        <taxon>Metschnikowia</taxon>
    </lineage>
</organism>
<comment type="function">
    <text evidence="11">Acts as a component of the essential kinetochore-associated NDC80 complex, which is required for chromosome segregation and spindle checkpoint activity.</text>
</comment>
<evidence type="ECO:0000256" key="10">
    <source>
        <dbReference type="ARBA" id="ARBA00023328"/>
    </source>
</evidence>